<dbReference type="PROSITE" id="PS50931">
    <property type="entry name" value="HTH_LYSR"/>
    <property type="match status" value="1"/>
</dbReference>
<dbReference type="CDD" id="cd08445">
    <property type="entry name" value="PBP2_BenM_CatM_CatR"/>
    <property type="match status" value="1"/>
</dbReference>
<dbReference type="Gene3D" id="3.40.190.10">
    <property type="entry name" value="Periplasmic binding protein-like II"/>
    <property type="match status" value="2"/>
</dbReference>
<dbReference type="Gene3D" id="1.10.10.10">
    <property type="entry name" value="Winged helix-like DNA-binding domain superfamily/Winged helix DNA-binding domain"/>
    <property type="match status" value="1"/>
</dbReference>
<evidence type="ECO:0000256" key="2">
    <source>
        <dbReference type="ARBA" id="ARBA00023015"/>
    </source>
</evidence>
<evidence type="ECO:0000313" key="6">
    <source>
        <dbReference type="EMBL" id="ANJ00226.1"/>
    </source>
</evidence>
<dbReference type="STRING" id="1743168.A8O14_09125"/>
<reference evidence="7" key="1">
    <citation type="submission" date="2016-05" db="EMBL/GenBank/DDBJ databases">
        <title>Polynucleobacter sp. QLW-P1FAT50C-4 genome.</title>
        <authorList>
            <person name="Hahn M.W."/>
        </authorList>
    </citation>
    <scope>NUCLEOTIDE SEQUENCE [LARGE SCALE GENOMIC DNA]</scope>
    <source>
        <strain evidence="7">QLW-P1FAT50C-4</strain>
    </source>
</reference>
<evidence type="ECO:0000256" key="4">
    <source>
        <dbReference type="ARBA" id="ARBA00023163"/>
    </source>
</evidence>
<dbReference type="SUPFAM" id="SSF53850">
    <property type="entry name" value="Periplasmic binding protein-like II"/>
    <property type="match status" value="1"/>
</dbReference>
<dbReference type="PRINTS" id="PR00039">
    <property type="entry name" value="HTHLYSR"/>
</dbReference>
<protein>
    <submittedName>
        <fullName evidence="6">LysR family transcriptional regulator</fullName>
    </submittedName>
</protein>
<keyword evidence="3" id="KW-0238">DNA-binding</keyword>
<dbReference type="FunFam" id="1.10.10.10:FF:000001">
    <property type="entry name" value="LysR family transcriptional regulator"/>
    <property type="match status" value="1"/>
</dbReference>
<dbReference type="InterPro" id="IPR036388">
    <property type="entry name" value="WH-like_DNA-bd_sf"/>
</dbReference>
<feature type="domain" description="HTH lysR-type" evidence="5">
    <location>
        <begin position="3"/>
        <end position="60"/>
    </location>
</feature>
<dbReference type="InterPro" id="IPR036390">
    <property type="entry name" value="WH_DNA-bd_sf"/>
</dbReference>
<keyword evidence="2" id="KW-0805">Transcription regulation</keyword>
<dbReference type="PANTHER" id="PTHR30346">
    <property type="entry name" value="TRANSCRIPTIONAL DUAL REGULATOR HCAR-RELATED"/>
    <property type="match status" value="1"/>
</dbReference>
<dbReference type="PANTHER" id="PTHR30346:SF17">
    <property type="entry name" value="LYSR FAMILY TRANSCRIPTIONAL REGULATOR"/>
    <property type="match status" value="1"/>
</dbReference>
<evidence type="ECO:0000256" key="1">
    <source>
        <dbReference type="ARBA" id="ARBA00009437"/>
    </source>
</evidence>
<accession>A0A191UH53</accession>
<dbReference type="GO" id="GO:0003700">
    <property type="term" value="F:DNA-binding transcription factor activity"/>
    <property type="evidence" value="ECO:0007669"/>
    <property type="project" value="InterPro"/>
</dbReference>
<sequence>MHMELRHLRYFVAVAEEKNFTRASEKLFIAQPPLSRQIQQLEEELGVTLFVRNSRPLKLTDAGNFFYEHAKQVLARTGELKAMTQRVGNINRILNVGFVASTLYGKLPKIIRKYRAKFNSIKLRMYEMTTMEQLKALKDGKIDIGFGRVRHEDANIRRIVLREEKLIAAVPYEHPLSKSTKPINLKDLADENLIVFPKNPRPSYADQVLNGFKERDVHPKKIIEVRELQIAIGLVAAGEGVSIVPFSLQGMKRDDVVYLELNEKHAYSPIIMSTRSMDKSEEIKAMLDLIYCIYDEEGISYTREEL</sequence>
<gene>
    <name evidence="6" type="ORF">A8O14_09125</name>
</gene>
<dbReference type="Proteomes" id="UP000078463">
    <property type="component" value="Chromosome"/>
</dbReference>
<dbReference type="Pfam" id="PF00126">
    <property type="entry name" value="HTH_1"/>
    <property type="match status" value="1"/>
</dbReference>
<dbReference type="AlphaFoldDB" id="A0A191UH53"/>
<dbReference type="InterPro" id="IPR005119">
    <property type="entry name" value="LysR_subst-bd"/>
</dbReference>
<organism evidence="6 7">
    <name type="scientific">Polynucleobacter wuianus</name>
    <dbReference type="NCBI Taxonomy" id="1743168"/>
    <lineage>
        <taxon>Bacteria</taxon>
        <taxon>Pseudomonadati</taxon>
        <taxon>Pseudomonadota</taxon>
        <taxon>Betaproteobacteria</taxon>
        <taxon>Burkholderiales</taxon>
        <taxon>Burkholderiaceae</taxon>
        <taxon>Polynucleobacter</taxon>
    </lineage>
</organism>
<dbReference type="EMBL" id="CP015922">
    <property type="protein sequence ID" value="ANJ00226.1"/>
    <property type="molecule type" value="Genomic_DNA"/>
</dbReference>
<dbReference type="InterPro" id="IPR000847">
    <property type="entry name" value="LysR_HTH_N"/>
</dbReference>
<comment type="similarity">
    <text evidence="1">Belongs to the LysR transcriptional regulatory family.</text>
</comment>
<evidence type="ECO:0000256" key="3">
    <source>
        <dbReference type="ARBA" id="ARBA00023125"/>
    </source>
</evidence>
<dbReference type="Pfam" id="PF03466">
    <property type="entry name" value="LysR_substrate"/>
    <property type="match status" value="1"/>
</dbReference>
<dbReference type="GO" id="GO:0003677">
    <property type="term" value="F:DNA binding"/>
    <property type="evidence" value="ECO:0007669"/>
    <property type="project" value="UniProtKB-KW"/>
</dbReference>
<proteinExistence type="inferred from homology"/>
<dbReference type="SUPFAM" id="SSF46785">
    <property type="entry name" value="Winged helix' DNA-binding domain"/>
    <property type="match status" value="1"/>
</dbReference>
<keyword evidence="7" id="KW-1185">Reference proteome</keyword>
<keyword evidence="4" id="KW-0804">Transcription</keyword>
<evidence type="ECO:0000313" key="7">
    <source>
        <dbReference type="Proteomes" id="UP000078463"/>
    </source>
</evidence>
<name>A0A191UH53_9BURK</name>
<dbReference type="KEGG" id="pwu:A8O14_09125"/>
<evidence type="ECO:0000259" key="5">
    <source>
        <dbReference type="PROSITE" id="PS50931"/>
    </source>
</evidence>
<dbReference type="GO" id="GO:0032993">
    <property type="term" value="C:protein-DNA complex"/>
    <property type="evidence" value="ECO:0007669"/>
    <property type="project" value="TreeGrafter"/>
</dbReference>